<feature type="region of interest" description="Disordered" evidence="7">
    <location>
        <begin position="90"/>
        <end position="124"/>
    </location>
</feature>
<dbReference type="InterPro" id="IPR025887">
    <property type="entry name" value="Glyco_hydro_31_N_dom"/>
</dbReference>
<organism evidence="10 11">
    <name type="scientific">Triticum turgidum subsp. durum</name>
    <name type="common">Durum wheat</name>
    <name type="synonym">Triticum durum</name>
    <dbReference type="NCBI Taxonomy" id="4567"/>
    <lineage>
        <taxon>Eukaryota</taxon>
        <taxon>Viridiplantae</taxon>
        <taxon>Streptophyta</taxon>
        <taxon>Embryophyta</taxon>
        <taxon>Tracheophyta</taxon>
        <taxon>Spermatophyta</taxon>
        <taxon>Magnoliopsida</taxon>
        <taxon>Liliopsida</taxon>
        <taxon>Poales</taxon>
        <taxon>Poaceae</taxon>
        <taxon>BOP clade</taxon>
        <taxon>Pooideae</taxon>
        <taxon>Triticodae</taxon>
        <taxon>Triticeae</taxon>
        <taxon>Triticinae</taxon>
        <taxon>Triticum</taxon>
    </lineage>
</organism>
<dbReference type="Gene3D" id="2.60.40.1180">
    <property type="entry name" value="Golgi alpha-mannosidase II"/>
    <property type="match status" value="2"/>
</dbReference>
<keyword evidence="5 6" id="KW-0326">Glycosidase</keyword>
<dbReference type="AlphaFoldDB" id="A0A9R1P8W0"/>
<protein>
    <recommendedName>
        <fullName evidence="9">Rhodanese domain-containing protein</fullName>
    </recommendedName>
</protein>
<dbReference type="Gene3D" id="3.20.20.80">
    <property type="entry name" value="Glycosidases"/>
    <property type="match status" value="2"/>
</dbReference>
<feature type="signal peptide" evidence="8">
    <location>
        <begin position="1"/>
        <end position="27"/>
    </location>
</feature>
<dbReference type="SUPFAM" id="SSF74650">
    <property type="entry name" value="Galactose mutarotase-like"/>
    <property type="match status" value="1"/>
</dbReference>
<dbReference type="PANTHER" id="PTHR22762:SF137">
    <property type="entry name" value="RHODANESE DOMAIN-CONTAINING PROTEIN"/>
    <property type="match status" value="1"/>
</dbReference>
<reference evidence="10 11" key="1">
    <citation type="submission" date="2017-09" db="EMBL/GenBank/DDBJ databases">
        <authorList>
            <consortium name="International Durum Wheat Genome Sequencing Consortium (IDWGSC)"/>
            <person name="Milanesi L."/>
        </authorList>
    </citation>
    <scope>NUCLEOTIDE SEQUENCE [LARGE SCALE GENOMIC DNA]</scope>
    <source>
        <strain evidence="11">cv. Svevo</strain>
    </source>
</reference>
<dbReference type="CDD" id="cd14752">
    <property type="entry name" value="GH31_N"/>
    <property type="match status" value="1"/>
</dbReference>
<evidence type="ECO:0000256" key="1">
    <source>
        <dbReference type="ARBA" id="ARBA00007806"/>
    </source>
</evidence>
<evidence type="ECO:0000259" key="9">
    <source>
        <dbReference type="PROSITE" id="PS50206"/>
    </source>
</evidence>
<dbReference type="InterPro" id="IPR013780">
    <property type="entry name" value="Glyco_hydro_b"/>
</dbReference>
<dbReference type="FunFam" id="2.60.40.1180:FF:000044">
    <property type="entry name" value="Alpha-glucosidase 1"/>
    <property type="match status" value="1"/>
</dbReference>
<name>A0A9R1P8W0_TRITD</name>
<feature type="compositionally biased region" description="Polar residues" evidence="7">
    <location>
        <begin position="110"/>
        <end position="124"/>
    </location>
</feature>
<dbReference type="InterPro" id="IPR017853">
    <property type="entry name" value="GH"/>
</dbReference>
<proteinExistence type="inferred from homology"/>
<dbReference type="Pfam" id="PF13802">
    <property type="entry name" value="Gal_mutarotas_2"/>
    <property type="match status" value="1"/>
</dbReference>
<dbReference type="Gene3D" id="2.60.40.1760">
    <property type="entry name" value="glycosyl hydrolase (family 31)"/>
    <property type="match status" value="1"/>
</dbReference>
<feature type="domain" description="Rhodanese" evidence="9">
    <location>
        <begin position="295"/>
        <end position="320"/>
    </location>
</feature>
<dbReference type="InterPro" id="IPR001763">
    <property type="entry name" value="Rhodanese-like_dom"/>
</dbReference>
<dbReference type="InterPro" id="IPR011013">
    <property type="entry name" value="Gal_mutarotase_sf_dom"/>
</dbReference>
<dbReference type="SUPFAM" id="SSF51445">
    <property type="entry name" value="(Trans)glycosidases"/>
    <property type="match status" value="1"/>
</dbReference>
<gene>
    <name evidence="10" type="ORF">TRITD_2Av1G284960</name>
</gene>
<feature type="chain" id="PRO_5040433958" description="Rhodanese domain-containing protein" evidence="8">
    <location>
        <begin position="28"/>
        <end position="907"/>
    </location>
</feature>
<evidence type="ECO:0000256" key="6">
    <source>
        <dbReference type="RuleBase" id="RU361185"/>
    </source>
</evidence>
<accession>A0A9R1P8W0</accession>
<dbReference type="CDD" id="cd06602">
    <property type="entry name" value="GH31_MGAM_SI_GAA"/>
    <property type="match status" value="1"/>
</dbReference>
<dbReference type="GO" id="GO:0000272">
    <property type="term" value="P:polysaccharide catabolic process"/>
    <property type="evidence" value="ECO:0007669"/>
    <property type="project" value="UniProtKB-ARBA"/>
</dbReference>
<dbReference type="OMA" id="LDIDYMI"/>
<keyword evidence="3 6" id="KW-0378">Hydrolase</keyword>
<dbReference type="PROSITE" id="PS50206">
    <property type="entry name" value="RHODANESE_3"/>
    <property type="match status" value="1"/>
</dbReference>
<keyword evidence="11" id="KW-1185">Reference proteome</keyword>
<dbReference type="Gramene" id="TRITD2Av1G284960.1">
    <property type="protein sequence ID" value="TRITD2Av1G284960.1"/>
    <property type="gene ID" value="TRITD2Av1G284960"/>
</dbReference>
<keyword evidence="2 8" id="KW-0732">Signal</keyword>
<comment type="similarity">
    <text evidence="1 6">Belongs to the glycosyl hydrolase 31 family.</text>
</comment>
<dbReference type="Pfam" id="PF01055">
    <property type="entry name" value="Glyco_hydro_31_2nd"/>
    <property type="match status" value="2"/>
</dbReference>
<dbReference type="PANTHER" id="PTHR22762">
    <property type="entry name" value="ALPHA-GLUCOSIDASE"/>
    <property type="match status" value="1"/>
</dbReference>
<dbReference type="GO" id="GO:0090599">
    <property type="term" value="F:alpha-glucosidase activity"/>
    <property type="evidence" value="ECO:0007669"/>
    <property type="project" value="UniProtKB-ARBA"/>
</dbReference>
<dbReference type="SUPFAM" id="SSF51011">
    <property type="entry name" value="Glycosyl hydrolase domain"/>
    <property type="match status" value="1"/>
</dbReference>
<evidence type="ECO:0000256" key="8">
    <source>
        <dbReference type="SAM" id="SignalP"/>
    </source>
</evidence>
<evidence type="ECO:0000256" key="2">
    <source>
        <dbReference type="ARBA" id="ARBA00022729"/>
    </source>
</evidence>
<keyword evidence="4" id="KW-0325">Glycoprotein</keyword>
<evidence type="ECO:0000256" key="5">
    <source>
        <dbReference type="ARBA" id="ARBA00023295"/>
    </source>
</evidence>
<evidence type="ECO:0000313" key="11">
    <source>
        <dbReference type="Proteomes" id="UP000324705"/>
    </source>
</evidence>
<evidence type="ECO:0000256" key="7">
    <source>
        <dbReference type="SAM" id="MobiDB-lite"/>
    </source>
</evidence>
<dbReference type="InterPro" id="IPR000322">
    <property type="entry name" value="Glyco_hydro_31_TIM"/>
</dbReference>
<dbReference type="EMBL" id="LT934113">
    <property type="protein sequence ID" value="VAH38741.1"/>
    <property type="molecule type" value="Genomic_DNA"/>
</dbReference>
<dbReference type="Proteomes" id="UP000324705">
    <property type="component" value="Chromosome 2A"/>
</dbReference>
<evidence type="ECO:0000256" key="4">
    <source>
        <dbReference type="ARBA" id="ARBA00023180"/>
    </source>
</evidence>
<dbReference type="PROSITE" id="PS00707">
    <property type="entry name" value="GLYCOSYL_HYDROL_F31_2"/>
    <property type="match status" value="1"/>
</dbReference>
<dbReference type="Pfam" id="PF21365">
    <property type="entry name" value="Glyco_hydro_31_3rd"/>
    <property type="match status" value="1"/>
</dbReference>
<evidence type="ECO:0000313" key="10">
    <source>
        <dbReference type="EMBL" id="VAH38741.1"/>
    </source>
</evidence>
<dbReference type="InterPro" id="IPR030459">
    <property type="entry name" value="Glyco_hydro_31_CS"/>
</dbReference>
<dbReference type="GO" id="GO:0030246">
    <property type="term" value="F:carbohydrate binding"/>
    <property type="evidence" value="ECO:0007669"/>
    <property type="project" value="InterPro"/>
</dbReference>
<sequence length="907" mass="100600">MAIGLPSTDHFVLLTILICLLLHHCSAVYDVESTAESGKLISAQLKLVGGSTEFGPDVKSLTLTASLETDSRLRVRITDADHRRWEVPQDVIPRPAPGPEPKDVLLDSPGNPSMPTNSTMSSASSDLTFTIHPSPFRFTVSRRSTGDTLFDTSANLVFKDRYLEVTSALPADRASLYGLGEQKKQTFRLQHNDTFTLWNGDVTWSDQPDLNLYGSHPFYMDVRSGGAAHGVLLLNSNGMDILYGGSYVTYKVIGGVLDFYFFVGPSPLDVVDQYTQLIGRPAPMPYWSFGFHQSRYGYKNVADLDGVVAGYAKARIPLEAIWSDIDYMDGYQDFTLDPVNYPSKQLRPFVDRLHNNGQKYVVTVHPAIKRQAAPHEDLFLKRNGANLVGEAWPGEVYFLDFMSPRSTQYWARKISEFRRTIPVDGLWCDINEPSNFKQWQPLNQLDDPPYRINNSGFHLPINYRTVPVSTVHYNGVSEYDAHNLFGLLQAQATHAGLLRDTTRRPFVLSRSTFVGSGRYAAHWAGNNVARWDELAQSINTILNFGLFGNPMMGADICGFNGNTTQELCSRWIQLGAFYPFARAHAEKTVGAASSQCHFFFYLELALTALLITLGIRSGQSIYKISRLVLTKTTLRRELYVWEPTARSARKALGMRYRLLPYMYTLMYEAHMTGAPIARPLFFSYPQDADTYGVDRQFMLGRGVLVSPVLQPGATTVDAYFPAGRWFSLYDYSLAYTMKVGKRVTLPAPADLANAHLAGGNILLLQHADLTTSAARQSEFHLLVALAENGTASGELFSDDGDSPEMGAVGGSWTLVRFSCDREESKGMVTTKVSSHVVQNSYAPSRAQVIGKVVFMGLPSAPKSFAIYVNSVQLKAARTKSRASGVFSVSGLSLAIGQKFEIKLVMSH</sequence>
<dbReference type="InterPro" id="IPR048395">
    <property type="entry name" value="Glyco_hydro_31_C"/>
</dbReference>
<evidence type="ECO:0000256" key="3">
    <source>
        <dbReference type="ARBA" id="ARBA00022801"/>
    </source>
</evidence>